<dbReference type="Gene3D" id="3.40.710.10">
    <property type="entry name" value="DD-peptidase/beta-lactamase superfamily"/>
    <property type="match status" value="1"/>
</dbReference>
<organism evidence="2 3">
    <name type="scientific">Actinacidiphila acididurans</name>
    <dbReference type="NCBI Taxonomy" id="2784346"/>
    <lineage>
        <taxon>Bacteria</taxon>
        <taxon>Bacillati</taxon>
        <taxon>Actinomycetota</taxon>
        <taxon>Actinomycetes</taxon>
        <taxon>Kitasatosporales</taxon>
        <taxon>Streptomycetaceae</taxon>
        <taxon>Actinacidiphila</taxon>
    </lineage>
</organism>
<dbReference type="RefSeq" id="WP_205358587.1">
    <property type="nucleotide sequence ID" value="NZ_JADKYB010000010.1"/>
</dbReference>
<name>A0ABS2TTQ2_9ACTN</name>
<dbReference type="InterPro" id="IPR052907">
    <property type="entry name" value="Beta-lactamase/esterase"/>
</dbReference>
<dbReference type="PANTHER" id="PTHR43319:SF3">
    <property type="entry name" value="BETA-LACTAMASE-RELATED DOMAIN-CONTAINING PROTEIN"/>
    <property type="match status" value="1"/>
</dbReference>
<dbReference type="SUPFAM" id="SSF56601">
    <property type="entry name" value="beta-lactamase/transpeptidase-like"/>
    <property type="match status" value="1"/>
</dbReference>
<evidence type="ECO:0000313" key="3">
    <source>
        <dbReference type="Proteomes" id="UP000749040"/>
    </source>
</evidence>
<accession>A0ABS2TTQ2</accession>
<sequence>MTPLHGQVEPRFEPVRDAFAANFTHQREVGAALCVYQHGRPVLDLWGGIADVDSGAAWQGDTLSYVFSTTKGITATCAHLLVQRGLLDLDAPVAEYWPEFAAESKAEIPVRSLLSHRAGLAALDTPVPLAAALDWHPMITALAAQRPAWTPGTAHGYHAQTFGWLVGEVVRRVTGRTVGAFLAAEVAEPLGLDFHIGLPASHEPRVGRLILPPPTTTPDDAPTLRRASGVTIPPIDPNDANVHAAQIPSSNGIGTARAIARLYAALIGEVDTIRLLTPATLTAALRPHSDGPDLTLGFPTRFALGYALPSQAFPLFGPGSFGHGGRGGSIGCAHPPTGITVGYVMNRLSHGVQTDTRFANLAAAINACL</sequence>
<reference evidence="2 3" key="1">
    <citation type="submission" date="2021-01" db="EMBL/GenBank/DDBJ databases">
        <title>Streptomyces acididurans sp. nov., isolated from a peat swamp forest soil.</title>
        <authorList>
            <person name="Chantavorakit T."/>
            <person name="Duangmal K."/>
        </authorList>
    </citation>
    <scope>NUCLEOTIDE SEQUENCE [LARGE SCALE GENOMIC DNA]</scope>
    <source>
        <strain evidence="2 3">KK5PA1</strain>
    </source>
</reference>
<dbReference type="InterPro" id="IPR012338">
    <property type="entry name" value="Beta-lactam/transpept-like"/>
</dbReference>
<evidence type="ECO:0000313" key="2">
    <source>
        <dbReference type="EMBL" id="MBM9506713.1"/>
    </source>
</evidence>
<comment type="caution">
    <text evidence="2">The sequence shown here is derived from an EMBL/GenBank/DDBJ whole genome shotgun (WGS) entry which is preliminary data.</text>
</comment>
<keyword evidence="3" id="KW-1185">Reference proteome</keyword>
<dbReference type="InterPro" id="IPR001466">
    <property type="entry name" value="Beta-lactam-related"/>
</dbReference>
<feature type="domain" description="Beta-lactamase-related" evidence="1">
    <location>
        <begin position="20"/>
        <end position="363"/>
    </location>
</feature>
<proteinExistence type="predicted"/>
<dbReference type="Pfam" id="PF00144">
    <property type="entry name" value="Beta-lactamase"/>
    <property type="match status" value="1"/>
</dbReference>
<gene>
    <name evidence="2" type="ORF">ITX44_19560</name>
</gene>
<evidence type="ECO:0000259" key="1">
    <source>
        <dbReference type="Pfam" id="PF00144"/>
    </source>
</evidence>
<dbReference type="EMBL" id="JADKYB010000010">
    <property type="protein sequence ID" value="MBM9506713.1"/>
    <property type="molecule type" value="Genomic_DNA"/>
</dbReference>
<protein>
    <submittedName>
        <fullName evidence="2">Beta-lactamase family protein</fullName>
    </submittedName>
</protein>
<dbReference type="Proteomes" id="UP000749040">
    <property type="component" value="Unassembled WGS sequence"/>
</dbReference>
<dbReference type="PANTHER" id="PTHR43319">
    <property type="entry name" value="BETA-LACTAMASE-RELATED"/>
    <property type="match status" value="1"/>
</dbReference>